<proteinExistence type="predicted"/>
<dbReference type="Proteomes" id="UP000752814">
    <property type="component" value="Unassembled WGS sequence"/>
</dbReference>
<accession>A0A8J8PEJ0</accession>
<dbReference type="Pfam" id="PF12730">
    <property type="entry name" value="ABC2_membrane_4"/>
    <property type="match status" value="1"/>
</dbReference>
<keyword evidence="1" id="KW-1133">Transmembrane helix</keyword>
<evidence type="ECO:0000256" key="1">
    <source>
        <dbReference type="SAM" id="Phobius"/>
    </source>
</evidence>
<comment type="caution">
    <text evidence="2">The sequence shown here is derived from an EMBL/GenBank/DDBJ whole genome shotgun (WGS) entry which is preliminary data.</text>
</comment>
<dbReference type="PANTHER" id="PTHR37305:SF1">
    <property type="entry name" value="MEMBRANE PROTEIN"/>
    <property type="match status" value="1"/>
</dbReference>
<organism evidence="2 3">
    <name type="scientific">Candidatus Methanomassiliicoccus intestinalis</name>
    <dbReference type="NCBI Taxonomy" id="1406512"/>
    <lineage>
        <taxon>Archaea</taxon>
        <taxon>Methanobacteriati</taxon>
        <taxon>Thermoplasmatota</taxon>
        <taxon>Thermoplasmata</taxon>
        <taxon>Methanomassiliicoccales</taxon>
        <taxon>Methanomassiliicoccaceae</taxon>
        <taxon>Methanomassiliicoccus</taxon>
    </lineage>
</organism>
<dbReference type="EMBL" id="LVVT01000001">
    <property type="protein sequence ID" value="TQS84629.1"/>
    <property type="molecule type" value="Genomic_DNA"/>
</dbReference>
<gene>
    <name evidence="2" type="ORF">A3207_00890</name>
</gene>
<keyword evidence="1" id="KW-0472">Membrane</keyword>
<feature type="transmembrane region" description="Helical" evidence="1">
    <location>
        <begin position="173"/>
        <end position="190"/>
    </location>
</feature>
<feature type="transmembrane region" description="Helical" evidence="1">
    <location>
        <begin position="105"/>
        <end position="132"/>
    </location>
</feature>
<protein>
    <recommendedName>
        <fullName evidence="4">ABC transporter permease</fullName>
    </recommendedName>
</protein>
<feature type="transmembrane region" description="Helical" evidence="1">
    <location>
        <begin position="17"/>
        <end position="39"/>
    </location>
</feature>
<feature type="transmembrane region" description="Helical" evidence="1">
    <location>
        <begin position="144"/>
        <end position="166"/>
    </location>
</feature>
<dbReference type="PANTHER" id="PTHR37305">
    <property type="entry name" value="INTEGRAL MEMBRANE PROTEIN-RELATED"/>
    <property type="match status" value="1"/>
</dbReference>
<reference evidence="2" key="1">
    <citation type="submission" date="2016-03" db="EMBL/GenBank/DDBJ databases">
        <authorList>
            <person name="Borrel G."/>
            <person name="Mccann A."/>
            <person name="O'Toole P.W."/>
        </authorList>
    </citation>
    <scope>NUCLEOTIDE SEQUENCE</scope>
    <source>
        <strain evidence="2">183</strain>
    </source>
</reference>
<evidence type="ECO:0008006" key="4">
    <source>
        <dbReference type="Google" id="ProtNLM"/>
    </source>
</evidence>
<name>A0A8J8PEJ0_9ARCH</name>
<feature type="transmembrane region" description="Helical" evidence="1">
    <location>
        <begin position="59"/>
        <end position="79"/>
    </location>
</feature>
<dbReference type="RefSeq" id="WP_400256317.1">
    <property type="nucleotide sequence ID" value="NZ_CAYBCB010000014.1"/>
</dbReference>
<feature type="transmembrane region" description="Helical" evidence="1">
    <location>
        <begin position="225"/>
        <end position="247"/>
    </location>
</feature>
<evidence type="ECO:0000313" key="2">
    <source>
        <dbReference type="EMBL" id="TQS84629.1"/>
    </source>
</evidence>
<sequence length="253" mass="27448">MYNLIRCELFKLRKSRLFLLILALVVVYSVVMSILTYSSVQYGGGSEVVQGIDMYFEQLSNYLLVAVAGSLIATTYVCGDFDNKTIQDSIACGRSRSSIIFSKSLVYFLTIFIISLIVPIISSAVISTAYGFGMQFSMASILKLTAITLITSFAYSACLSPCILLSFLSRKPVVVLAGGIFVLYLGISFLKDAARIEPAISSVLSFTPYGACDALFTLDAATGDFLKSIIVSVAFIVTILAATCMIFRKSEVK</sequence>
<dbReference type="AlphaFoldDB" id="A0A8J8PEJ0"/>
<evidence type="ECO:0000313" key="3">
    <source>
        <dbReference type="Proteomes" id="UP000752814"/>
    </source>
</evidence>
<keyword evidence="1" id="KW-0812">Transmembrane</keyword>